<proteinExistence type="inferred from homology"/>
<dbReference type="GO" id="GO:0042147">
    <property type="term" value="P:retrograde transport, endosome to Golgi"/>
    <property type="evidence" value="ECO:0007669"/>
    <property type="project" value="UniProtKB-UniRule"/>
</dbReference>
<evidence type="ECO:0000256" key="2">
    <source>
        <dbReference type="ARBA" id="ARBA00016122"/>
    </source>
</evidence>
<protein>
    <recommendedName>
        <fullName evidence="2 3">Vacuolar protein sorting-associated protein 51 homolog</fullName>
    </recommendedName>
</protein>
<dbReference type="GO" id="GO:0032456">
    <property type="term" value="P:endocytic recycling"/>
    <property type="evidence" value="ECO:0007669"/>
    <property type="project" value="TreeGrafter"/>
</dbReference>
<gene>
    <name evidence="4" type="ORF">BLA29_004436</name>
</gene>
<evidence type="ECO:0000313" key="5">
    <source>
        <dbReference type="Proteomes" id="UP000194236"/>
    </source>
</evidence>
<comment type="function">
    <text evidence="3">Acts as component of the GARP complex that is involved in retrograde transport from early and late endosomes to the trans-Golgi network (TGN).</text>
</comment>
<dbReference type="GO" id="GO:0015031">
    <property type="term" value="P:protein transport"/>
    <property type="evidence" value="ECO:0007669"/>
    <property type="project" value="UniProtKB-UniRule"/>
</dbReference>
<sequence>MIKTLIECVRLCTFSRYGFQQIQVDSYFIQTRLWRFASDEKIIVNLIDEVITSSKKRCMDPIGMERSVSVYYFITGNL</sequence>
<comment type="subunit">
    <text evidence="3">Component of the Golgi-associated retrograde protein (GARP) complex.</text>
</comment>
<dbReference type="AlphaFoldDB" id="A0A1Y3BHS1"/>
<organism evidence="4 5">
    <name type="scientific">Euroglyphus maynei</name>
    <name type="common">Mayne's house dust mite</name>
    <dbReference type="NCBI Taxonomy" id="6958"/>
    <lineage>
        <taxon>Eukaryota</taxon>
        <taxon>Metazoa</taxon>
        <taxon>Ecdysozoa</taxon>
        <taxon>Arthropoda</taxon>
        <taxon>Chelicerata</taxon>
        <taxon>Arachnida</taxon>
        <taxon>Acari</taxon>
        <taxon>Acariformes</taxon>
        <taxon>Sarcoptiformes</taxon>
        <taxon>Astigmata</taxon>
        <taxon>Psoroptidia</taxon>
        <taxon>Analgoidea</taxon>
        <taxon>Pyroglyphidae</taxon>
        <taxon>Pyroglyphinae</taxon>
        <taxon>Euroglyphus</taxon>
    </lineage>
</organism>
<comment type="caution">
    <text evidence="4">The sequence shown here is derived from an EMBL/GenBank/DDBJ whole genome shotgun (WGS) entry which is preliminary data.</text>
</comment>
<dbReference type="EMBL" id="MUJZ01023199">
    <property type="protein sequence ID" value="OTF79418.1"/>
    <property type="molecule type" value="Genomic_DNA"/>
</dbReference>
<dbReference type="Proteomes" id="UP000194236">
    <property type="component" value="Unassembled WGS sequence"/>
</dbReference>
<dbReference type="GO" id="GO:0016020">
    <property type="term" value="C:membrane"/>
    <property type="evidence" value="ECO:0007669"/>
    <property type="project" value="TreeGrafter"/>
</dbReference>
<evidence type="ECO:0000256" key="1">
    <source>
        <dbReference type="ARBA" id="ARBA00006080"/>
    </source>
</evidence>
<accession>A0A1Y3BHS1</accession>
<keyword evidence="3" id="KW-0445">Lipid transport</keyword>
<evidence type="ECO:0000313" key="4">
    <source>
        <dbReference type="EMBL" id="OTF79418.1"/>
    </source>
</evidence>
<dbReference type="GO" id="GO:0048193">
    <property type="term" value="P:Golgi vesicle transport"/>
    <property type="evidence" value="ECO:0007669"/>
    <property type="project" value="TreeGrafter"/>
</dbReference>
<dbReference type="GO" id="GO:0007041">
    <property type="term" value="P:lysosomal transport"/>
    <property type="evidence" value="ECO:0007669"/>
    <property type="project" value="TreeGrafter"/>
</dbReference>
<dbReference type="GO" id="GO:0000938">
    <property type="term" value="C:GARP complex"/>
    <property type="evidence" value="ECO:0007669"/>
    <property type="project" value="UniProtKB-UniRule"/>
</dbReference>
<dbReference type="InterPro" id="IPR014812">
    <property type="entry name" value="Vps51"/>
</dbReference>
<dbReference type="PANTHER" id="PTHR15954">
    <property type="entry name" value="VACUOLAR PROTEIN SORTING-ASSOCIATED PROTEIN 51 HOMOLOG"/>
    <property type="match status" value="1"/>
</dbReference>
<keyword evidence="5" id="KW-1185">Reference proteome</keyword>
<dbReference type="GO" id="GO:0006869">
    <property type="term" value="P:lipid transport"/>
    <property type="evidence" value="ECO:0007669"/>
    <property type="project" value="UniProtKB-UniRule"/>
</dbReference>
<comment type="similarity">
    <text evidence="1 3">Belongs to the VPS51 family.</text>
</comment>
<keyword evidence="3" id="KW-0653">Protein transport</keyword>
<comment type="subcellular location">
    <subcellularLocation>
        <location evidence="3">Golgi apparatus</location>
        <location evidence="3">trans-Golgi network</location>
    </subcellularLocation>
</comment>
<dbReference type="GO" id="GO:0007030">
    <property type="term" value="P:Golgi organization"/>
    <property type="evidence" value="ECO:0007669"/>
    <property type="project" value="UniProtKB-UniRule"/>
</dbReference>
<keyword evidence="3" id="KW-0333">Golgi apparatus</keyword>
<keyword evidence="3" id="KW-0813">Transport</keyword>
<dbReference type="GO" id="GO:0005829">
    <property type="term" value="C:cytosol"/>
    <property type="evidence" value="ECO:0007669"/>
    <property type="project" value="GOC"/>
</dbReference>
<dbReference type="GO" id="GO:1990745">
    <property type="term" value="C:EARP complex"/>
    <property type="evidence" value="ECO:0007669"/>
    <property type="project" value="TreeGrafter"/>
</dbReference>
<reference evidence="4 5" key="1">
    <citation type="submission" date="2017-03" db="EMBL/GenBank/DDBJ databases">
        <title>Genome Survey of Euroglyphus maynei.</title>
        <authorList>
            <person name="Arlian L.G."/>
            <person name="Morgan M.S."/>
            <person name="Rider S.D."/>
        </authorList>
    </citation>
    <scope>NUCLEOTIDE SEQUENCE [LARGE SCALE GENOMIC DNA]</scope>
    <source>
        <strain evidence="4">Arlian Lab</strain>
        <tissue evidence="4">Whole body</tissue>
    </source>
</reference>
<evidence type="ECO:0000256" key="3">
    <source>
        <dbReference type="RuleBase" id="RU368010"/>
    </source>
</evidence>
<dbReference type="OrthoDB" id="203678at2759"/>
<name>A0A1Y3BHS1_EURMA</name>
<dbReference type="PANTHER" id="PTHR15954:SF4">
    <property type="entry name" value="VACUOLAR PROTEIN SORTING-ASSOCIATED PROTEIN 51 HOMOLOG"/>
    <property type="match status" value="1"/>
</dbReference>